<dbReference type="EMBL" id="WTVA01000003">
    <property type="protein sequence ID" value="MZR22318.1"/>
    <property type="molecule type" value="Genomic_DNA"/>
</dbReference>
<evidence type="ECO:0000313" key="3">
    <source>
        <dbReference type="EMBL" id="MZR22318.1"/>
    </source>
</evidence>
<evidence type="ECO:0000256" key="2">
    <source>
        <dbReference type="ARBA" id="ARBA00023239"/>
    </source>
</evidence>
<dbReference type="Gene3D" id="1.10.12.10">
    <property type="entry name" value="Lyase 2-enoyl-coa Hydratase, Chain A, domain 2"/>
    <property type="match status" value="1"/>
</dbReference>
<comment type="similarity">
    <text evidence="1">Belongs to the enoyl-CoA hydratase/isomerase family.</text>
</comment>
<protein>
    <submittedName>
        <fullName evidence="3">Enoyl-CoA hydratase</fullName>
    </submittedName>
</protein>
<dbReference type="Proteomes" id="UP000445696">
    <property type="component" value="Unassembled WGS sequence"/>
</dbReference>
<keyword evidence="4" id="KW-1185">Reference proteome</keyword>
<name>A0A845MEB6_9PROT</name>
<keyword evidence="2" id="KW-0456">Lyase</keyword>
<reference evidence="3 4" key="1">
    <citation type="journal article" date="2014" name="Int. J. Syst. Evol. Microbiol.">
        <title>Sneathiella chungangensis sp. nov., isolated from a marine sand, and emended description of the genus Sneathiella.</title>
        <authorList>
            <person name="Siamphan C."/>
            <person name="Kim H."/>
            <person name="Lee J.S."/>
            <person name="Kim W."/>
        </authorList>
    </citation>
    <scope>NUCLEOTIDE SEQUENCE [LARGE SCALE GENOMIC DNA]</scope>
    <source>
        <strain evidence="3 4">KCTC 32476</strain>
    </source>
</reference>
<dbReference type="Pfam" id="PF00378">
    <property type="entry name" value="ECH_1"/>
    <property type="match status" value="1"/>
</dbReference>
<dbReference type="InterPro" id="IPR029045">
    <property type="entry name" value="ClpP/crotonase-like_dom_sf"/>
</dbReference>
<gene>
    <name evidence="3" type="ORF">GQF03_08245</name>
</gene>
<organism evidence="3 4">
    <name type="scientific">Sneathiella chungangensis</name>
    <dbReference type="NCBI Taxonomy" id="1418234"/>
    <lineage>
        <taxon>Bacteria</taxon>
        <taxon>Pseudomonadati</taxon>
        <taxon>Pseudomonadota</taxon>
        <taxon>Alphaproteobacteria</taxon>
        <taxon>Sneathiellales</taxon>
        <taxon>Sneathiellaceae</taxon>
        <taxon>Sneathiella</taxon>
    </lineage>
</organism>
<dbReference type="AlphaFoldDB" id="A0A845MEB6"/>
<dbReference type="GO" id="GO:0016829">
    <property type="term" value="F:lyase activity"/>
    <property type="evidence" value="ECO:0007669"/>
    <property type="project" value="UniProtKB-KW"/>
</dbReference>
<proteinExistence type="inferred from homology"/>
<dbReference type="PANTHER" id="PTHR11941:SF133">
    <property type="entry name" value="1,2-EPOXYPHENYLACETYL-COA ISOMERASE"/>
    <property type="match status" value="1"/>
</dbReference>
<dbReference type="Gene3D" id="3.90.226.10">
    <property type="entry name" value="2-enoyl-CoA Hydratase, Chain A, domain 1"/>
    <property type="match status" value="1"/>
</dbReference>
<dbReference type="PANTHER" id="PTHR11941">
    <property type="entry name" value="ENOYL-COA HYDRATASE-RELATED"/>
    <property type="match status" value="1"/>
</dbReference>
<dbReference type="CDD" id="cd06558">
    <property type="entry name" value="crotonase-like"/>
    <property type="match status" value="1"/>
</dbReference>
<dbReference type="InterPro" id="IPR014748">
    <property type="entry name" value="Enoyl-CoA_hydra_C"/>
</dbReference>
<sequence length="265" mass="28576">MSDDLLYEKNGAIATITLNRPEARNALSMDMREGLFQAFSDAEVDDAIRCVVVRGAGEHFQAGGDVKAFNEYAKLSPTERQQTFERRIHGLHPTVFTMMRMPKPIIASVRGGAAGFGLSLMMACDMVIASEDAFITLAYIGIGTTPDGSGTYTLPRIVGLKKAMEIAMLGDRIKAAEAKDLGLINFVVPTGELEAETAKLAKRLANGPTVALGRTKQLLNASLNNSLEAQLSLEAQNFAACAASNDWVEGVTAFKEKRKPDYQGN</sequence>
<dbReference type="SUPFAM" id="SSF52096">
    <property type="entry name" value="ClpP/crotonase"/>
    <property type="match status" value="1"/>
</dbReference>
<evidence type="ECO:0000256" key="1">
    <source>
        <dbReference type="ARBA" id="ARBA00005254"/>
    </source>
</evidence>
<comment type="caution">
    <text evidence="3">The sequence shown here is derived from an EMBL/GenBank/DDBJ whole genome shotgun (WGS) entry which is preliminary data.</text>
</comment>
<evidence type="ECO:0000313" key="4">
    <source>
        <dbReference type="Proteomes" id="UP000445696"/>
    </source>
</evidence>
<dbReference type="InterPro" id="IPR001753">
    <property type="entry name" value="Enoyl-CoA_hydra/iso"/>
</dbReference>
<dbReference type="OrthoDB" id="9781757at2"/>
<dbReference type="RefSeq" id="WP_161338768.1">
    <property type="nucleotide sequence ID" value="NZ_JBHSDG010000005.1"/>
</dbReference>
<dbReference type="GO" id="GO:0006635">
    <property type="term" value="P:fatty acid beta-oxidation"/>
    <property type="evidence" value="ECO:0007669"/>
    <property type="project" value="TreeGrafter"/>
</dbReference>
<accession>A0A845MEB6</accession>